<evidence type="ECO:0000256" key="1">
    <source>
        <dbReference type="SAM" id="MobiDB-lite"/>
    </source>
</evidence>
<dbReference type="Proteomes" id="UP001224644">
    <property type="component" value="Unassembled WGS sequence"/>
</dbReference>
<dbReference type="RefSeq" id="WP_238224147.1">
    <property type="nucleotide sequence ID" value="NZ_BPQD01000007.1"/>
</dbReference>
<evidence type="ECO:0000313" key="3">
    <source>
        <dbReference type="Proteomes" id="UP001224644"/>
    </source>
</evidence>
<accession>A0ABT8BE89</accession>
<dbReference type="EMBL" id="JAUFPX010000002">
    <property type="protein sequence ID" value="MDN3589590.1"/>
    <property type="molecule type" value="Genomic_DNA"/>
</dbReference>
<proteinExistence type="predicted"/>
<gene>
    <name evidence="2" type="ORF">QWZ12_03075</name>
</gene>
<protein>
    <submittedName>
        <fullName evidence="2">Accessory factor UbiK family protein</fullName>
    </submittedName>
</protein>
<name>A0ABT8BE89_9HYPH</name>
<dbReference type="Pfam" id="PF04380">
    <property type="entry name" value="BMFP"/>
    <property type="match status" value="1"/>
</dbReference>
<organism evidence="2 3">
    <name type="scientific">Methylobacterium adhaesivum</name>
    <dbReference type="NCBI Taxonomy" id="333297"/>
    <lineage>
        <taxon>Bacteria</taxon>
        <taxon>Pseudomonadati</taxon>
        <taxon>Pseudomonadota</taxon>
        <taxon>Alphaproteobacteria</taxon>
        <taxon>Hyphomicrobiales</taxon>
        <taxon>Methylobacteriaceae</taxon>
        <taxon>Methylobacterium</taxon>
    </lineage>
</organism>
<feature type="region of interest" description="Disordered" evidence="1">
    <location>
        <begin position="85"/>
        <end position="109"/>
    </location>
</feature>
<evidence type="ECO:0000313" key="2">
    <source>
        <dbReference type="EMBL" id="MDN3589590.1"/>
    </source>
</evidence>
<comment type="caution">
    <text evidence="2">The sequence shown here is derived from an EMBL/GenBank/DDBJ whole genome shotgun (WGS) entry which is preliminary data.</text>
</comment>
<keyword evidence="3" id="KW-1185">Reference proteome</keyword>
<sequence length="109" mass="11399">MQSSDRSGSNRLFDDFARLMTDAAGAAQGVRREAETVVKAQFERLIRDMDIASREELDVLRDMVAALRSQNDALAHRVAVLEGKSPAGASPAGASPAGPASAAGATETL</sequence>
<reference evidence="3" key="1">
    <citation type="journal article" date="2019" name="Int. J. Syst. Evol. Microbiol.">
        <title>The Global Catalogue of Microorganisms (GCM) 10K type strain sequencing project: providing services to taxonomists for standard genome sequencing and annotation.</title>
        <authorList>
            <consortium name="The Broad Institute Genomics Platform"/>
            <consortium name="The Broad Institute Genome Sequencing Center for Infectious Disease"/>
            <person name="Wu L."/>
            <person name="Ma J."/>
        </authorList>
    </citation>
    <scope>NUCLEOTIDE SEQUENCE [LARGE SCALE GENOMIC DNA]</scope>
    <source>
        <strain evidence="3">CECT 7069</strain>
    </source>
</reference>
<dbReference type="InterPro" id="IPR007475">
    <property type="entry name" value="UbiK"/>
</dbReference>